<evidence type="ECO:0000313" key="4">
    <source>
        <dbReference type="EMBL" id="KAF6119890.1"/>
    </source>
</evidence>
<reference evidence="4 5" key="1">
    <citation type="journal article" date="2020" name="Nature">
        <title>Six reference-quality genomes reveal evolution of bat adaptations.</title>
        <authorList>
            <person name="Jebb D."/>
            <person name="Huang Z."/>
            <person name="Pippel M."/>
            <person name="Hughes G.M."/>
            <person name="Lavrichenko K."/>
            <person name="Devanna P."/>
            <person name="Winkler S."/>
            <person name="Jermiin L.S."/>
            <person name="Skirmuntt E.C."/>
            <person name="Katzourakis A."/>
            <person name="Burkitt-Gray L."/>
            <person name="Ray D.A."/>
            <person name="Sullivan K.A.M."/>
            <person name="Roscito J.G."/>
            <person name="Kirilenko B.M."/>
            <person name="Davalos L.M."/>
            <person name="Corthals A.P."/>
            <person name="Power M.L."/>
            <person name="Jones G."/>
            <person name="Ransome R.D."/>
            <person name="Dechmann D.K.N."/>
            <person name="Locatelli A.G."/>
            <person name="Puechmaille S.J."/>
            <person name="Fedrigo O."/>
            <person name="Jarvis E.D."/>
            <person name="Hiller M."/>
            <person name="Vernes S.C."/>
            <person name="Myers E.W."/>
            <person name="Teeling E.C."/>
        </authorList>
    </citation>
    <scope>NUCLEOTIDE SEQUENCE [LARGE SCALE GENOMIC DNA]</scope>
    <source>
        <strain evidence="4">Bat1K_MPI-CBG_1</strain>
    </source>
</reference>
<gene>
    <name evidence="4" type="ORF">HJG60_010273</name>
</gene>
<dbReference type="Proteomes" id="UP000664940">
    <property type="component" value="Unassembled WGS sequence"/>
</dbReference>
<dbReference type="Gene3D" id="1.25.10.10">
    <property type="entry name" value="Leucine-rich Repeat Variant"/>
    <property type="match status" value="1"/>
</dbReference>
<keyword evidence="2" id="KW-0813">Transport</keyword>
<comment type="caution">
    <text evidence="4">The sequence shown here is derived from an EMBL/GenBank/DDBJ whole genome shotgun (WGS) entry which is preliminary data.</text>
</comment>
<accession>A0A834EGD7</accession>
<dbReference type="SUPFAM" id="SSF48371">
    <property type="entry name" value="ARM repeat"/>
    <property type="match status" value="1"/>
</dbReference>
<dbReference type="EMBL" id="JABVXQ010000003">
    <property type="protein sequence ID" value="KAF6119890.1"/>
    <property type="molecule type" value="Genomic_DNA"/>
</dbReference>
<evidence type="ECO:0008006" key="6">
    <source>
        <dbReference type="Google" id="ProtNLM"/>
    </source>
</evidence>
<dbReference type="AlphaFoldDB" id="A0A834EGD7"/>
<dbReference type="InterPro" id="IPR011989">
    <property type="entry name" value="ARM-like"/>
</dbReference>
<comment type="similarity">
    <text evidence="1">Belongs to the importin alpha family.</text>
</comment>
<organism evidence="4 5">
    <name type="scientific">Phyllostomus discolor</name>
    <name type="common">pale spear-nosed bat</name>
    <dbReference type="NCBI Taxonomy" id="89673"/>
    <lineage>
        <taxon>Eukaryota</taxon>
        <taxon>Metazoa</taxon>
        <taxon>Chordata</taxon>
        <taxon>Craniata</taxon>
        <taxon>Vertebrata</taxon>
        <taxon>Euteleostomi</taxon>
        <taxon>Mammalia</taxon>
        <taxon>Eutheria</taxon>
        <taxon>Laurasiatheria</taxon>
        <taxon>Chiroptera</taxon>
        <taxon>Yangochiroptera</taxon>
        <taxon>Phyllostomidae</taxon>
        <taxon>Phyllostominae</taxon>
        <taxon>Phyllostomus</taxon>
    </lineage>
</organism>
<sequence>MAAGHPQHLQQLIACNILSPLVALLKNGVSKVHKEAVWTVANFRTGSTMNQLIQLVYSRVLELLVNLLTISDTKFVIIIFDIISFLLQVAKKLSEKESLCLLIKELGRLDSIKALQFHENHP</sequence>
<protein>
    <recommendedName>
        <fullName evidence="6">Importin subunit alpha-1-like</fullName>
    </recommendedName>
</protein>
<evidence type="ECO:0000256" key="3">
    <source>
        <dbReference type="ARBA" id="ARBA00022927"/>
    </source>
</evidence>
<dbReference type="Pfam" id="PF00514">
    <property type="entry name" value="Arm"/>
    <property type="match status" value="1"/>
</dbReference>
<evidence type="ECO:0000313" key="5">
    <source>
        <dbReference type="Proteomes" id="UP000664940"/>
    </source>
</evidence>
<evidence type="ECO:0000256" key="1">
    <source>
        <dbReference type="ARBA" id="ARBA00010394"/>
    </source>
</evidence>
<dbReference type="PANTHER" id="PTHR23316">
    <property type="entry name" value="IMPORTIN ALPHA"/>
    <property type="match status" value="1"/>
</dbReference>
<dbReference type="GO" id="GO:0015031">
    <property type="term" value="P:protein transport"/>
    <property type="evidence" value="ECO:0007669"/>
    <property type="project" value="UniProtKB-KW"/>
</dbReference>
<evidence type="ECO:0000256" key="2">
    <source>
        <dbReference type="ARBA" id="ARBA00022448"/>
    </source>
</evidence>
<dbReference type="SMART" id="SM00185">
    <property type="entry name" value="ARM"/>
    <property type="match status" value="2"/>
</dbReference>
<dbReference type="InterPro" id="IPR000225">
    <property type="entry name" value="Armadillo"/>
</dbReference>
<proteinExistence type="inferred from homology"/>
<name>A0A834EGD7_9CHIR</name>
<keyword evidence="3" id="KW-0653">Protein transport</keyword>
<dbReference type="InterPro" id="IPR016024">
    <property type="entry name" value="ARM-type_fold"/>
</dbReference>